<name>A0ABZ2LQ02_9BACT</name>
<keyword evidence="1" id="KW-0175">Coiled coil</keyword>
<keyword evidence="4" id="KW-1185">Reference proteome</keyword>
<dbReference type="PROSITE" id="PS51257">
    <property type="entry name" value="PROKAR_LIPOPROTEIN"/>
    <property type="match status" value="1"/>
</dbReference>
<gene>
    <name evidence="3" type="ORF">LZC94_34755</name>
</gene>
<protein>
    <submittedName>
        <fullName evidence="3">DUF4398 domain-containing protein</fullName>
    </submittedName>
</protein>
<evidence type="ECO:0000259" key="2">
    <source>
        <dbReference type="Pfam" id="PF14346"/>
    </source>
</evidence>
<organism evidence="3 4">
    <name type="scientific">Pendulispora albinea</name>
    <dbReference type="NCBI Taxonomy" id="2741071"/>
    <lineage>
        <taxon>Bacteria</taxon>
        <taxon>Pseudomonadati</taxon>
        <taxon>Myxococcota</taxon>
        <taxon>Myxococcia</taxon>
        <taxon>Myxococcales</taxon>
        <taxon>Sorangiineae</taxon>
        <taxon>Pendulisporaceae</taxon>
        <taxon>Pendulispora</taxon>
    </lineage>
</organism>
<proteinExistence type="predicted"/>
<feature type="domain" description="DUF4398" evidence="2">
    <location>
        <begin position="29"/>
        <end position="107"/>
    </location>
</feature>
<sequence>MKHIASIAAAATALSLMVGCGSYPAPNDKLVNSQASLRAAQEVGAQTDSQGALHMRLAQEQIEKAKQLMADGDNKRAEFLLLRAEADAELAVALARQQSARNEAQQALEQLKALKGGR</sequence>
<dbReference type="Gene3D" id="1.20.1270.390">
    <property type="match status" value="1"/>
</dbReference>
<dbReference type="Pfam" id="PF14346">
    <property type="entry name" value="DUF4398"/>
    <property type="match status" value="1"/>
</dbReference>
<evidence type="ECO:0000313" key="3">
    <source>
        <dbReference type="EMBL" id="WXB12999.1"/>
    </source>
</evidence>
<dbReference type="RefSeq" id="WP_394822617.1">
    <property type="nucleotide sequence ID" value="NZ_CP089984.1"/>
</dbReference>
<dbReference type="Proteomes" id="UP001370348">
    <property type="component" value="Chromosome"/>
</dbReference>
<feature type="coiled-coil region" evidence="1">
    <location>
        <begin position="55"/>
        <end position="117"/>
    </location>
</feature>
<evidence type="ECO:0000313" key="4">
    <source>
        <dbReference type="Proteomes" id="UP001370348"/>
    </source>
</evidence>
<dbReference type="EMBL" id="CP089984">
    <property type="protein sequence ID" value="WXB12999.1"/>
    <property type="molecule type" value="Genomic_DNA"/>
</dbReference>
<reference evidence="3 4" key="1">
    <citation type="submission" date="2021-12" db="EMBL/GenBank/DDBJ databases">
        <title>Discovery of the Pendulisporaceae a myxobacterial family with distinct sporulation behavior and unique specialized metabolism.</title>
        <authorList>
            <person name="Garcia R."/>
            <person name="Popoff A."/>
            <person name="Bader C.D."/>
            <person name="Loehr J."/>
            <person name="Walesch S."/>
            <person name="Walt C."/>
            <person name="Boldt J."/>
            <person name="Bunk B."/>
            <person name="Haeckl F.J.F.P.J."/>
            <person name="Gunesch A.P."/>
            <person name="Birkelbach J."/>
            <person name="Nuebel U."/>
            <person name="Pietschmann T."/>
            <person name="Bach T."/>
            <person name="Mueller R."/>
        </authorList>
    </citation>
    <scope>NUCLEOTIDE SEQUENCE [LARGE SCALE GENOMIC DNA]</scope>
    <source>
        <strain evidence="3 4">MSr11954</strain>
    </source>
</reference>
<evidence type="ECO:0000256" key="1">
    <source>
        <dbReference type="SAM" id="Coils"/>
    </source>
</evidence>
<dbReference type="InterPro" id="IPR025511">
    <property type="entry name" value="DUF4398"/>
</dbReference>
<accession>A0ABZ2LQ02</accession>